<protein>
    <recommendedName>
        <fullName evidence="1">UPF0246 protein JBKA6_0968</fullName>
    </recommendedName>
</protein>
<dbReference type="EMBL" id="AP014564">
    <property type="protein sequence ID" value="BAV94981.1"/>
    <property type="molecule type" value="Genomic_DNA"/>
</dbReference>
<dbReference type="NCBIfam" id="NF002543">
    <property type="entry name" value="PRK02101.1-4"/>
    <property type="match status" value="1"/>
</dbReference>
<evidence type="ECO:0000313" key="3">
    <source>
        <dbReference type="Proteomes" id="UP000243197"/>
    </source>
</evidence>
<dbReference type="PANTHER" id="PTHR30283">
    <property type="entry name" value="PEROXIDE STRESS RESPONSE PROTEIN YAAA"/>
    <property type="match status" value="1"/>
</dbReference>
<keyword evidence="3" id="KW-1185">Reference proteome</keyword>
<accession>A0A1J1E202</accession>
<dbReference type="GO" id="GO:0033194">
    <property type="term" value="P:response to hydroperoxide"/>
    <property type="evidence" value="ECO:0007669"/>
    <property type="project" value="TreeGrafter"/>
</dbReference>
<reference evidence="2 3" key="1">
    <citation type="submission" date="2014-03" db="EMBL/GenBank/DDBJ databases">
        <title>complete genome sequence of Flavobacteriaceae bacterium JBKA-6.</title>
        <authorList>
            <person name="Takano T."/>
            <person name="Nakamura Y."/>
            <person name="Takuma S."/>
            <person name="Yasuike M."/>
            <person name="Matsuyama T."/>
            <person name="Sakai T."/>
            <person name="Fujiwara A."/>
            <person name="Kimoto K."/>
            <person name="Fukuda Y."/>
            <person name="Kondo H."/>
            <person name="Hirono I."/>
            <person name="Nakayasu C."/>
        </authorList>
    </citation>
    <scope>NUCLEOTIDE SEQUENCE [LARGE SCALE GENOMIC DNA]</scope>
    <source>
        <strain evidence="2 3">JBKA-6</strain>
    </source>
</reference>
<gene>
    <name evidence="2" type="ORF">JBKA6_0968</name>
</gene>
<proteinExistence type="inferred from homology"/>
<evidence type="ECO:0000256" key="1">
    <source>
        <dbReference type="HAMAP-Rule" id="MF_00652"/>
    </source>
</evidence>
<dbReference type="HAMAP" id="MF_00652">
    <property type="entry name" value="UPF0246"/>
    <property type="match status" value="1"/>
</dbReference>
<dbReference type="Pfam" id="PF03883">
    <property type="entry name" value="H2O2_YaaD"/>
    <property type="match status" value="1"/>
</dbReference>
<dbReference type="AlphaFoldDB" id="A0A1J1E202"/>
<comment type="similarity">
    <text evidence="1">Belongs to the UPF0246 family.</text>
</comment>
<dbReference type="KEGG" id="ise:JBKA6_0968"/>
<sequence>MKIIISPAKSMDSETSVPIKKFSNIFFEKESSVLNSILKKKSVDDLSSLMNISKELAELNWDRNHSWEFPFSQETHRQAIYTFNGPVFKSINPYQLESIDYLQENLLILSGLYGILKPLDLIHPYRLEMGTKLSGENFKNLYDFWQEKVSCFIKDLTHKEEIILNLASEEYFKVINSKILSRKIITPIFKELKNGKLKTIPIYSKMARGFMVRFAWENQIKDIEQIKLFKTDGYTFDENLSNDRKIVFIR</sequence>
<dbReference type="PANTHER" id="PTHR30283:SF4">
    <property type="entry name" value="PEROXIDE STRESS RESISTANCE PROTEIN YAAA"/>
    <property type="match status" value="1"/>
</dbReference>
<dbReference type="NCBIfam" id="NF002542">
    <property type="entry name" value="PRK02101.1-3"/>
    <property type="match status" value="1"/>
</dbReference>
<dbReference type="Proteomes" id="UP000243197">
    <property type="component" value="Chromosome"/>
</dbReference>
<organism evidence="2 3">
    <name type="scientific">Ichthyobacterium seriolicida</name>
    <dbReference type="NCBI Taxonomy" id="242600"/>
    <lineage>
        <taxon>Bacteria</taxon>
        <taxon>Pseudomonadati</taxon>
        <taxon>Bacteroidota</taxon>
        <taxon>Flavobacteriia</taxon>
        <taxon>Flavobacteriales</taxon>
        <taxon>Ichthyobacteriaceae</taxon>
        <taxon>Ichthyobacterium</taxon>
    </lineage>
</organism>
<dbReference type="RefSeq" id="WP_096686401.1">
    <property type="nucleotide sequence ID" value="NZ_AP014564.1"/>
</dbReference>
<dbReference type="OrthoDB" id="9777133at2"/>
<evidence type="ECO:0000313" key="2">
    <source>
        <dbReference type="EMBL" id="BAV94981.1"/>
    </source>
</evidence>
<dbReference type="GO" id="GO:0005829">
    <property type="term" value="C:cytosol"/>
    <property type="evidence" value="ECO:0007669"/>
    <property type="project" value="TreeGrafter"/>
</dbReference>
<dbReference type="InterPro" id="IPR005583">
    <property type="entry name" value="YaaA"/>
</dbReference>
<name>A0A1J1E202_9FLAO</name>